<keyword evidence="1" id="KW-0732">Signal</keyword>
<dbReference type="EMBL" id="CAAHFH010000001">
    <property type="protein sequence ID" value="VGO18022.1"/>
    <property type="molecule type" value="Genomic_DNA"/>
</dbReference>
<reference evidence="2 3" key="1">
    <citation type="submission" date="2019-04" db="EMBL/GenBank/DDBJ databases">
        <authorList>
            <person name="Van Vliet M D."/>
        </authorList>
    </citation>
    <scope>NUCLEOTIDE SEQUENCE [LARGE SCALE GENOMIC DNA]</scope>
    <source>
        <strain evidence="2 3">F21</strain>
    </source>
</reference>
<accession>A0A6C2UCV2</accession>
<gene>
    <name evidence="2" type="ORF">SCARR_00072</name>
</gene>
<evidence type="ECO:0000256" key="1">
    <source>
        <dbReference type="SAM" id="SignalP"/>
    </source>
</evidence>
<evidence type="ECO:0000313" key="2">
    <source>
        <dbReference type="EMBL" id="VGO18022.1"/>
    </source>
</evidence>
<dbReference type="Proteomes" id="UP000346198">
    <property type="component" value="Unassembled WGS sequence"/>
</dbReference>
<keyword evidence="3" id="KW-1185">Reference proteome</keyword>
<name>A0A6C2UCV2_9BACT</name>
<dbReference type="AlphaFoldDB" id="A0A6C2UCV2"/>
<feature type="signal peptide" evidence="1">
    <location>
        <begin position="1"/>
        <end position="25"/>
    </location>
</feature>
<evidence type="ECO:0000313" key="3">
    <source>
        <dbReference type="Proteomes" id="UP000346198"/>
    </source>
</evidence>
<feature type="chain" id="PRO_5025619055" evidence="1">
    <location>
        <begin position="26"/>
        <end position="123"/>
    </location>
</feature>
<organism evidence="2 3">
    <name type="scientific">Pontiella sulfatireligans</name>
    <dbReference type="NCBI Taxonomy" id="2750658"/>
    <lineage>
        <taxon>Bacteria</taxon>
        <taxon>Pseudomonadati</taxon>
        <taxon>Kiritimatiellota</taxon>
        <taxon>Kiritimatiellia</taxon>
        <taxon>Kiritimatiellales</taxon>
        <taxon>Pontiellaceae</taxon>
        <taxon>Pontiella</taxon>
    </lineage>
</organism>
<protein>
    <submittedName>
        <fullName evidence="2">Uncharacterized protein</fullName>
    </submittedName>
</protein>
<sequence length="123" mass="13665">MKQKWVFTSMRMLLLLAVMALQASAVVQHDFTINGHAASLQVPDNPQAHKPWLWRARFPNNQSAVNTAMLNNGAYVGYVDVANLYGNDEAVATWDAYYAYVLATYGFSPQPAMYQGDGYGIRG</sequence>
<dbReference type="RefSeq" id="WP_136059561.1">
    <property type="nucleotide sequence ID" value="NZ_CAAHFH010000001.1"/>
</dbReference>
<proteinExistence type="predicted"/>